<protein>
    <submittedName>
        <fullName evidence="7">Flagellar hook basal-body protein</fullName>
    </submittedName>
</protein>
<dbReference type="Proteomes" id="UP000254711">
    <property type="component" value="Unassembled WGS sequence"/>
</dbReference>
<name>A0A370K9J3_9GAMM</name>
<dbReference type="AlphaFoldDB" id="A0A370K9J3"/>
<evidence type="ECO:0000259" key="6">
    <source>
        <dbReference type="Pfam" id="PF22692"/>
    </source>
</evidence>
<dbReference type="InterPro" id="IPR020013">
    <property type="entry name" value="Flagellar_FlgE/F/G"/>
</dbReference>
<keyword evidence="8" id="KW-1185">Reference proteome</keyword>
<proteinExistence type="inferred from homology"/>
<keyword evidence="7" id="KW-0969">Cilium</keyword>
<comment type="similarity">
    <text evidence="2 4">Belongs to the flagella basal body rod proteins family.</text>
</comment>
<dbReference type="RefSeq" id="WP_114823068.1">
    <property type="nucleotide sequence ID" value="NZ_QQSY01000001.1"/>
</dbReference>
<evidence type="ECO:0000313" key="7">
    <source>
        <dbReference type="EMBL" id="RDI99326.1"/>
    </source>
</evidence>
<evidence type="ECO:0000256" key="3">
    <source>
        <dbReference type="ARBA" id="ARBA00023143"/>
    </source>
</evidence>
<comment type="caution">
    <text evidence="7">The sequence shown here is derived from an EMBL/GenBank/DDBJ whole genome shotgun (WGS) entry which is preliminary data.</text>
</comment>
<keyword evidence="7" id="KW-0282">Flagellum</keyword>
<evidence type="ECO:0000256" key="4">
    <source>
        <dbReference type="RuleBase" id="RU362116"/>
    </source>
</evidence>
<gene>
    <name evidence="7" type="ORF">DVT68_00215</name>
</gene>
<evidence type="ECO:0000256" key="2">
    <source>
        <dbReference type="ARBA" id="ARBA00009677"/>
    </source>
</evidence>
<evidence type="ECO:0000256" key="1">
    <source>
        <dbReference type="ARBA" id="ARBA00004117"/>
    </source>
</evidence>
<keyword evidence="7" id="KW-0966">Cell projection</keyword>
<sequence>MSQIVSGIARYLSDDVAALDVVSQNVANMRTAGYRAERLKADFRKGVLTDTPSLDLADGQLDRTGGPLDLAVQGAGFFVVEVNGKEMLTRNGMFHLDADQQLVDAAGHPVLGQSGRITLSQEKVHIDAGGRITDGNDAVDSLRVVAIGSADGLREMGNGLYTYAGTPVEWQGSIHQGAIEQSNVDPSNEMVRLMELTRHAQSVQRAILAYDQAMQAGINHLGDSN</sequence>
<dbReference type="SUPFAM" id="SSF117143">
    <property type="entry name" value="Flagellar hook protein flgE"/>
    <property type="match status" value="1"/>
</dbReference>
<dbReference type="GO" id="GO:0071978">
    <property type="term" value="P:bacterial-type flagellum-dependent swarming motility"/>
    <property type="evidence" value="ECO:0007669"/>
    <property type="project" value="TreeGrafter"/>
</dbReference>
<dbReference type="Pfam" id="PF22692">
    <property type="entry name" value="LlgE_F_G_D1"/>
    <property type="match status" value="1"/>
</dbReference>
<accession>A0A370K9J3</accession>
<dbReference type="InterPro" id="IPR010930">
    <property type="entry name" value="Flg_bb/hook_C_dom"/>
</dbReference>
<feature type="domain" description="Flagellar hook protein FlgE/F/G-like D1" evidence="6">
    <location>
        <begin position="71"/>
        <end position="132"/>
    </location>
</feature>
<reference evidence="7 8" key="1">
    <citation type="submission" date="2018-07" db="EMBL/GenBank/DDBJ databases">
        <title>Dyella solisilvae sp. nov., isolated from the pine and broad-leaved mixed forest soil.</title>
        <authorList>
            <person name="Gao Z."/>
            <person name="Qiu L."/>
        </authorList>
    </citation>
    <scope>NUCLEOTIDE SEQUENCE [LARGE SCALE GENOMIC DNA]</scope>
    <source>
        <strain evidence="7 8">DHG54</strain>
    </source>
</reference>
<evidence type="ECO:0000259" key="5">
    <source>
        <dbReference type="Pfam" id="PF06429"/>
    </source>
</evidence>
<dbReference type="OrthoDB" id="8578401at2"/>
<evidence type="ECO:0000313" key="8">
    <source>
        <dbReference type="Proteomes" id="UP000254711"/>
    </source>
</evidence>
<dbReference type="GO" id="GO:0009425">
    <property type="term" value="C:bacterial-type flagellum basal body"/>
    <property type="evidence" value="ECO:0007669"/>
    <property type="project" value="UniProtKB-SubCell"/>
</dbReference>
<dbReference type="Pfam" id="PF06429">
    <property type="entry name" value="Flg_bbr_C"/>
    <property type="match status" value="1"/>
</dbReference>
<keyword evidence="3 4" id="KW-0975">Bacterial flagellum</keyword>
<comment type="subcellular location">
    <subcellularLocation>
        <location evidence="1 4">Bacterial flagellum basal body</location>
    </subcellularLocation>
</comment>
<dbReference type="InterPro" id="IPR053967">
    <property type="entry name" value="LlgE_F_G-like_D1"/>
</dbReference>
<dbReference type="InterPro" id="IPR037925">
    <property type="entry name" value="FlgE/F/G-like"/>
</dbReference>
<dbReference type="NCBIfam" id="TIGR03506">
    <property type="entry name" value="FlgEFG_subfam"/>
    <property type="match status" value="1"/>
</dbReference>
<dbReference type="EMBL" id="QQSY01000001">
    <property type="protein sequence ID" value="RDI99326.1"/>
    <property type="molecule type" value="Genomic_DNA"/>
</dbReference>
<organism evidence="7 8">
    <name type="scientific">Dyella solisilvae</name>
    <dbReference type="NCBI Taxonomy" id="1920168"/>
    <lineage>
        <taxon>Bacteria</taxon>
        <taxon>Pseudomonadati</taxon>
        <taxon>Pseudomonadota</taxon>
        <taxon>Gammaproteobacteria</taxon>
        <taxon>Lysobacterales</taxon>
        <taxon>Rhodanobacteraceae</taxon>
        <taxon>Dyella</taxon>
    </lineage>
</organism>
<dbReference type="PANTHER" id="PTHR30435:SF19">
    <property type="entry name" value="FLAGELLAR BASAL-BODY ROD PROTEIN FLGG"/>
    <property type="match status" value="1"/>
</dbReference>
<feature type="domain" description="Flagellar basal-body/hook protein C-terminal" evidence="5">
    <location>
        <begin position="176"/>
        <end position="219"/>
    </location>
</feature>
<dbReference type="PANTHER" id="PTHR30435">
    <property type="entry name" value="FLAGELLAR PROTEIN"/>
    <property type="match status" value="1"/>
</dbReference>